<accession>A0A2J7ZN55</accession>
<evidence type="ECO:0000313" key="2">
    <source>
        <dbReference type="Proteomes" id="UP000236333"/>
    </source>
</evidence>
<evidence type="ECO:0000313" key="1">
    <source>
        <dbReference type="EMBL" id="PNH01699.1"/>
    </source>
</evidence>
<name>A0A2J7ZN55_9CHLO</name>
<gene>
    <name evidence="1" type="ORF">TSOC_012395</name>
</gene>
<sequence length="368" mass="36911">MSFSAAFQSPLARATQTADVVLQGLLKHEGKALYGAQYAAWQKAPEAFEIDGHAPVRELWHRASLAWRGILAAAPQPQADAVPTAAAAHPTAAVADPWVALVVAHNAINQGLVAIALGLPPSYFRRLPQNNAALSVIQLDPAQLQPAGNGHTTTQPPVVTLVCLNQSPDNPFKNPDKVAAQVVLVSPSTAGAGEGAAAGRAALAGVLGKLRVTHVLAAPTPAATETAHALLAGQVLPAAAAAAVDAAAAGSSGAAAVLEQLGAAEALDPAALWRRAVAAAGGSGAGPEHRDGGDRQYGNVVVVVDEAVHAAVLWAALGTAVPGDGGPRIRVSAGGLSVLEFAADPRVTPAAVRCVNNTAHLPPPEPAA</sequence>
<protein>
    <submittedName>
        <fullName evidence="1">Uncharacterized protein</fullName>
    </submittedName>
</protein>
<dbReference type="Gene3D" id="3.40.50.1240">
    <property type="entry name" value="Phosphoglycerate mutase-like"/>
    <property type="match status" value="1"/>
</dbReference>
<dbReference type="AlphaFoldDB" id="A0A2J7ZN55"/>
<dbReference type="InterPro" id="IPR029033">
    <property type="entry name" value="His_PPase_superfam"/>
</dbReference>
<dbReference type="OrthoDB" id="354304at2759"/>
<dbReference type="InterPro" id="IPR013078">
    <property type="entry name" value="His_Pase_superF_clade-1"/>
</dbReference>
<keyword evidence="2" id="KW-1185">Reference proteome</keyword>
<dbReference type="Proteomes" id="UP000236333">
    <property type="component" value="Unassembled WGS sequence"/>
</dbReference>
<proteinExistence type="predicted"/>
<dbReference type="EMBL" id="PGGS01000816">
    <property type="protein sequence ID" value="PNH01699.1"/>
    <property type="molecule type" value="Genomic_DNA"/>
</dbReference>
<dbReference type="SUPFAM" id="SSF53254">
    <property type="entry name" value="Phosphoglycerate mutase-like"/>
    <property type="match status" value="1"/>
</dbReference>
<reference evidence="1 2" key="1">
    <citation type="journal article" date="2017" name="Mol. Biol. Evol.">
        <title>The 4-celled Tetrabaena socialis nuclear genome reveals the essential components for genetic control of cell number at the origin of multicellularity in the volvocine lineage.</title>
        <authorList>
            <person name="Featherston J."/>
            <person name="Arakaki Y."/>
            <person name="Hanschen E.R."/>
            <person name="Ferris P.J."/>
            <person name="Michod R.E."/>
            <person name="Olson B.J.S.C."/>
            <person name="Nozaki H."/>
            <person name="Durand P.M."/>
        </authorList>
    </citation>
    <scope>NUCLEOTIDE SEQUENCE [LARGE SCALE GENOMIC DNA]</scope>
    <source>
        <strain evidence="1 2">NIES-571</strain>
    </source>
</reference>
<dbReference type="Pfam" id="PF00300">
    <property type="entry name" value="His_Phos_1"/>
    <property type="match status" value="1"/>
</dbReference>
<organism evidence="1 2">
    <name type="scientific">Tetrabaena socialis</name>
    <dbReference type="NCBI Taxonomy" id="47790"/>
    <lineage>
        <taxon>Eukaryota</taxon>
        <taxon>Viridiplantae</taxon>
        <taxon>Chlorophyta</taxon>
        <taxon>core chlorophytes</taxon>
        <taxon>Chlorophyceae</taxon>
        <taxon>CS clade</taxon>
        <taxon>Chlamydomonadales</taxon>
        <taxon>Tetrabaenaceae</taxon>
        <taxon>Tetrabaena</taxon>
    </lineage>
</organism>
<comment type="caution">
    <text evidence="1">The sequence shown here is derived from an EMBL/GenBank/DDBJ whole genome shotgun (WGS) entry which is preliminary data.</text>
</comment>